<evidence type="ECO:0000313" key="4">
    <source>
        <dbReference type="Proteomes" id="UP000422736"/>
    </source>
</evidence>
<dbReference type="SMART" id="SM00166">
    <property type="entry name" value="UBX"/>
    <property type="match status" value="1"/>
</dbReference>
<dbReference type="InterPro" id="IPR001012">
    <property type="entry name" value="UBX_dom"/>
</dbReference>
<gene>
    <name evidence="3" type="primary">UBX7</name>
    <name evidence="3" type="ORF">FIM1_3147</name>
</gene>
<dbReference type="InterPro" id="IPR029071">
    <property type="entry name" value="Ubiquitin-like_domsf"/>
</dbReference>
<dbReference type="EMBL" id="CP015058">
    <property type="protein sequence ID" value="QGN16434.1"/>
    <property type="molecule type" value="Genomic_DNA"/>
</dbReference>
<dbReference type="Pfam" id="PF23187">
    <property type="entry name" value="UBX7_N"/>
    <property type="match status" value="1"/>
</dbReference>
<proteinExistence type="predicted"/>
<evidence type="ECO:0000313" key="3">
    <source>
        <dbReference type="EMBL" id="QGN16434.1"/>
    </source>
</evidence>
<accession>A0ABX6EXH0</accession>
<feature type="compositionally biased region" description="Low complexity" evidence="1">
    <location>
        <begin position="131"/>
        <end position="157"/>
    </location>
</feature>
<dbReference type="CDD" id="cd01767">
    <property type="entry name" value="UBX"/>
    <property type="match status" value="1"/>
</dbReference>
<sequence>MYIDNMDNLDTHFVSSVENAVQKSLRENKALLVYTSDGDNVWFESWFTPLVAEQLKDKCVWLRLLAQSREMSYFEEIFPGVKVPSVYCISKGQIVEMISYDQVDMDKFSTRLIRAVTHGKLVDISSEDSSEGSGTSRGTDLGSSGSPVGSSSSGPASTTTKLTEYQIRAKKHQLTEQQERERIMRLMKADREEMKHRRHSSCSSPGLISQDQEIPIVPEVASEPIHDNIKNRDIINSTVCTLLIRLTDGKTLKHDFSSTETLNDVRKWVDANRTDKDLPYQFHRNIPRETFTESQEMSTLLDLELTPRSALILKPLENQGHSQKIADVEGPGLLGKIYQNVTSWWYKGSSTSGNTKRSQLPQENRDAVQSEASSRYVSPLSSPNITHTDPSRGVSPSPINYAHHSDDNNS</sequence>
<evidence type="ECO:0000256" key="1">
    <source>
        <dbReference type="SAM" id="MobiDB-lite"/>
    </source>
</evidence>
<dbReference type="PANTHER" id="PTHR46424:SF1">
    <property type="entry name" value="UBX DOMAIN-CONTAINING PROTEIN 4"/>
    <property type="match status" value="1"/>
</dbReference>
<reference evidence="3 4" key="1">
    <citation type="submission" date="2016-03" db="EMBL/GenBank/DDBJ databases">
        <title>How can Kluyveromyces marxianus grow so fast - potential evolutionary course in Saccharomyces Complex revealed by comparative genomics.</title>
        <authorList>
            <person name="Mo W."/>
            <person name="Lu W."/>
            <person name="Yang X."/>
            <person name="Qi J."/>
            <person name="Lv H."/>
        </authorList>
    </citation>
    <scope>NUCLEOTIDE SEQUENCE [LARGE SCALE GENOMIC DNA]</scope>
    <source>
        <strain evidence="3 4">FIM1</strain>
    </source>
</reference>
<name>A0ABX6EXH0_KLUMA</name>
<organism evidence="3 4">
    <name type="scientific">Kluyveromyces marxianus</name>
    <name type="common">Yeast</name>
    <name type="synonym">Candida kefyr</name>
    <dbReference type="NCBI Taxonomy" id="4911"/>
    <lineage>
        <taxon>Eukaryota</taxon>
        <taxon>Fungi</taxon>
        <taxon>Dikarya</taxon>
        <taxon>Ascomycota</taxon>
        <taxon>Saccharomycotina</taxon>
        <taxon>Saccharomycetes</taxon>
        <taxon>Saccharomycetales</taxon>
        <taxon>Saccharomycetaceae</taxon>
        <taxon>Kluyveromyces</taxon>
    </lineage>
</organism>
<feature type="region of interest" description="Disordered" evidence="1">
    <location>
        <begin position="125"/>
        <end position="160"/>
    </location>
</feature>
<dbReference type="PANTHER" id="PTHR46424">
    <property type="entry name" value="UBX DOMAIN-CONTAINING PROTEIN 4"/>
    <property type="match status" value="1"/>
</dbReference>
<evidence type="ECO:0000259" key="2">
    <source>
        <dbReference type="PROSITE" id="PS50033"/>
    </source>
</evidence>
<dbReference type="Proteomes" id="UP000422736">
    <property type="component" value="Chromosome 5"/>
</dbReference>
<dbReference type="Pfam" id="PF00789">
    <property type="entry name" value="UBX"/>
    <property type="match status" value="1"/>
</dbReference>
<reference evidence="3 4" key="2">
    <citation type="submission" date="2019-11" db="EMBL/GenBank/DDBJ databases">
        <authorList>
            <person name="Lu H."/>
        </authorList>
    </citation>
    <scope>NUCLEOTIDE SEQUENCE [LARGE SCALE GENOMIC DNA]</scope>
    <source>
        <strain evidence="3 4">FIM1</strain>
    </source>
</reference>
<dbReference type="PROSITE" id="PS50033">
    <property type="entry name" value="UBX"/>
    <property type="match status" value="1"/>
</dbReference>
<feature type="domain" description="UBX" evidence="2">
    <location>
        <begin position="235"/>
        <end position="313"/>
    </location>
</feature>
<protein>
    <submittedName>
        <fullName evidence="3">UBX domain-containing protein 7</fullName>
    </submittedName>
</protein>
<feature type="compositionally biased region" description="Polar residues" evidence="1">
    <location>
        <begin position="350"/>
        <end position="362"/>
    </location>
</feature>
<feature type="region of interest" description="Disordered" evidence="1">
    <location>
        <begin position="350"/>
        <end position="410"/>
    </location>
</feature>
<feature type="compositionally biased region" description="Polar residues" evidence="1">
    <location>
        <begin position="370"/>
        <end position="388"/>
    </location>
</feature>
<keyword evidence="4" id="KW-1185">Reference proteome</keyword>
<dbReference type="Gene3D" id="3.10.20.90">
    <property type="entry name" value="Phosphatidylinositol 3-kinase Catalytic Subunit, Chain A, domain 1"/>
    <property type="match status" value="1"/>
</dbReference>
<dbReference type="SUPFAM" id="SSF54236">
    <property type="entry name" value="Ubiquitin-like"/>
    <property type="match status" value="1"/>
</dbReference>